<keyword evidence="1" id="KW-0472">Membrane</keyword>
<feature type="transmembrane region" description="Helical" evidence="1">
    <location>
        <begin position="110"/>
        <end position="130"/>
    </location>
</feature>
<proteinExistence type="predicted"/>
<organism evidence="2 3">
    <name type="scientific">Octopus sinensis</name>
    <name type="common">East Asian common octopus</name>
    <dbReference type="NCBI Taxonomy" id="2607531"/>
    <lineage>
        <taxon>Eukaryota</taxon>
        <taxon>Metazoa</taxon>
        <taxon>Spiralia</taxon>
        <taxon>Lophotrochozoa</taxon>
        <taxon>Mollusca</taxon>
        <taxon>Cephalopoda</taxon>
        <taxon>Coleoidea</taxon>
        <taxon>Octopodiformes</taxon>
        <taxon>Octopoda</taxon>
        <taxon>Incirrata</taxon>
        <taxon>Octopodidae</taxon>
        <taxon>Octopus</taxon>
    </lineage>
</organism>
<evidence type="ECO:0000256" key="1">
    <source>
        <dbReference type="SAM" id="Phobius"/>
    </source>
</evidence>
<gene>
    <name evidence="3" type="primary">LOC118762070</name>
</gene>
<feature type="transmembrane region" description="Helical" evidence="1">
    <location>
        <begin position="182"/>
        <end position="203"/>
    </location>
</feature>
<dbReference type="Proteomes" id="UP000515154">
    <property type="component" value="Unplaced"/>
</dbReference>
<feature type="transmembrane region" description="Helical" evidence="1">
    <location>
        <begin position="68"/>
        <end position="90"/>
    </location>
</feature>
<name>A0A7E6ELN7_9MOLL</name>
<keyword evidence="1" id="KW-0812">Transmembrane</keyword>
<evidence type="ECO:0000313" key="2">
    <source>
        <dbReference type="Proteomes" id="UP000515154"/>
    </source>
</evidence>
<dbReference type="AlphaFoldDB" id="A0A7E6ELN7"/>
<keyword evidence="1" id="KW-1133">Transmembrane helix</keyword>
<reference evidence="3" key="1">
    <citation type="submission" date="2025-08" db="UniProtKB">
        <authorList>
            <consortium name="RefSeq"/>
        </authorList>
    </citation>
    <scope>IDENTIFICATION</scope>
</reference>
<protein>
    <submittedName>
        <fullName evidence="3">Uncharacterized protein LOC118762070</fullName>
    </submittedName>
</protein>
<dbReference type="RefSeq" id="XP_036356209.1">
    <property type="nucleotide sequence ID" value="XM_036500316.1"/>
</dbReference>
<accession>A0A7E6ELN7</accession>
<keyword evidence="2" id="KW-1185">Reference proteome</keyword>
<sequence length="351" mass="39326">MRASVTCPGFAGSMVDSCPSAPSTRNIPSNSYIYEKYRQMKRQESNEDRKMAFVSPPVKEGRLTGPRLLRVFQVVVLLLSPLTPIFMLLIPRFCRVPSEFLVCQGDCLVSLFSCVFRIILMLPLCCVHYSTLGGCSTNTVKYCLSLHVTILFTGWVFYVVYVLDSTLTYQSVSNFVLYSPCSIPRCFTDLLNLALVVSAIVLWRGRLAGHSMAVSVVESPTALHYSLRVSAGGVEQVAAAVVEYFYSSQHAQDGPAGAISADSHCKSEVCRSRRYHEEGRKAAKLDKCKWRLVEDCENMFDTDQIKSCGHHLRRRRHHLWGNFKKPGKILSLVWAVLSSQRQVGQGKHCPL</sequence>
<feature type="transmembrane region" description="Helical" evidence="1">
    <location>
        <begin position="142"/>
        <end position="162"/>
    </location>
</feature>
<dbReference type="KEGG" id="osn:118762070"/>
<evidence type="ECO:0000313" key="3">
    <source>
        <dbReference type="RefSeq" id="XP_036356209.1"/>
    </source>
</evidence>